<dbReference type="STRING" id="1499688.BN000_05120"/>
<dbReference type="EMBL" id="CVRB01000006">
    <property type="protein sequence ID" value="CRK85061.1"/>
    <property type="molecule type" value="Genomic_DNA"/>
</dbReference>
<evidence type="ECO:0000256" key="1">
    <source>
        <dbReference type="ARBA" id="ARBA00008520"/>
    </source>
</evidence>
<comment type="similarity">
    <text evidence="1">Belongs to the bacterial solute-binding protein 1 family.</text>
</comment>
<dbReference type="InterPro" id="IPR006059">
    <property type="entry name" value="SBP"/>
</dbReference>
<dbReference type="PANTHER" id="PTHR30061:SF50">
    <property type="entry name" value="MALTOSE_MALTODEXTRIN-BINDING PERIPLASMIC PROTEIN"/>
    <property type="match status" value="1"/>
</dbReference>
<dbReference type="SUPFAM" id="SSF53850">
    <property type="entry name" value="Periplasmic binding protein-like II"/>
    <property type="match status" value="1"/>
</dbReference>
<organism evidence="5 6">
    <name type="scientific">Neobacillus massiliamazoniensis</name>
    <dbReference type="NCBI Taxonomy" id="1499688"/>
    <lineage>
        <taxon>Bacteria</taxon>
        <taxon>Bacillati</taxon>
        <taxon>Bacillota</taxon>
        <taxon>Bacilli</taxon>
        <taxon>Bacillales</taxon>
        <taxon>Bacillaceae</taxon>
        <taxon>Neobacillus</taxon>
    </lineage>
</organism>
<dbReference type="Gene3D" id="3.40.190.10">
    <property type="entry name" value="Periplasmic binding protein-like II"/>
    <property type="match status" value="1"/>
</dbReference>
<dbReference type="Pfam" id="PF13416">
    <property type="entry name" value="SBP_bac_8"/>
    <property type="match status" value="1"/>
</dbReference>
<accession>A0A0U1P4E1</accession>
<gene>
    <name evidence="5" type="ORF">BN000_05120</name>
</gene>
<proteinExistence type="inferred from homology"/>
<keyword evidence="2" id="KW-0813">Transport</keyword>
<evidence type="ECO:0000256" key="2">
    <source>
        <dbReference type="ARBA" id="ARBA00022448"/>
    </source>
</evidence>
<protein>
    <submittedName>
        <fullName evidence="5">Putative glycerol-3-phosphate ABC transporter glycerol-3-phosphate-binding protein</fullName>
    </submittedName>
</protein>
<dbReference type="RefSeq" id="WP_176699944.1">
    <property type="nucleotide sequence ID" value="NZ_CVRB01000006.1"/>
</dbReference>
<dbReference type="GO" id="GO:0042956">
    <property type="term" value="P:maltodextrin transmembrane transport"/>
    <property type="evidence" value="ECO:0007669"/>
    <property type="project" value="TreeGrafter"/>
</dbReference>
<reference evidence="6" key="1">
    <citation type="submission" date="2015-05" db="EMBL/GenBank/DDBJ databases">
        <authorList>
            <person name="Urmite Genomes"/>
        </authorList>
    </citation>
    <scope>NUCLEOTIDE SEQUENCE [LARGE SCALE GENOMIC DNA]</scope>
    <source>
        <strain evidence="6">LF1</strain>
    </source>
</reference>
<keyword evidence="3 4" id="KW-0732">Signal</keyword>
<dbReference type="GO" id="GO:0015768">
    <property type="term" value="P:maltose transport"/>
    <property type="evidence" value="ECO:0007669"/>
    <property type="project" value="TreeGrafter"/>
</dbReference>
<evidence type="ECO:0000256" key="3">
    <source>
        <dbReference type="ARBA" id="ARBA00022729"/>
    </source>
</evidence>
<evidence type="ECO:0000256" key="4">
    <source>
        <dbReference type="SAM" id="SignalP"/>
    </source>
</evidence>
<dbReference type="AlphaFoldDB" id="A0A0U1P4E1"/>
<sequence precursor="true">MKKKLFKFLVVMMMLSLVALTGCSNSSKETSSKETKSDNNTKVTITYWQYTFPAKVDEIKSLIKKFEDQNPNITVVTQDFPYDQYNQKVAAAMHAGTGPDILNLYYGWLPQYIKQGYLQPIPQDLMTTSEIEKKYIPMIQASKIDGKYYTLPIAVRSLALFYNKDMFKAAGLDPNSPPKTWDELIDDAKKMTKRDASGKLEQEGFAWDVNGQGYHAFEEVFLRQWGVEPFSKDGKKVQWNSSSKGLDAFTYWINMNKQEKIGEPNFLTDYSTAFKAGKAGIIIDGSFNIKAIKDAAKFDWGVTTLPVKEKDGLKSNFGSFWTNGIAKGVKGDKLKASEKFLKFLISEETQKDWLKNVGELPAFASFANDDSINKDPIYGPFVQGLKSAHATFFVDEAKERTSIANQIDKILLNNEPINKTFDSLVKEQQQIRDDYFSTQ</sequence>
<evidence type="ECO:0000313" key="5">
    <source>
        <dbReference type="EMBL" id="CRK85061.1"/>
    </source>
</evidence>
<keyword evidence="6" id="KW-1185">Reference proteome</keyword>
<dbReference type="PANTHER" id="PTHR30061">
    <property type="entry name" value="MALTOSE-BINDING PERIPLASMIC PROTEIN"/>
    <property type="match status" value="1"/>
</dbReference>
<dbReference type="Proteomes" id="UP000199087">
    <property type="component" value="Unassembled WGS sequence"/>
</dbReference>
<feature type="chain" id="PRO_5039251300" evidence="4">
    <location>
        <begin position="20"/>
        <end position="439"/>
    </location>
</feature>
<dbReference type="GO" id="GO:0055052">
    <property type="term" value="C:ATP-binding cassette (ABC) transporter complex, substrate-binding subunit-containing"/>
    <property type="evidence" value="ECO:0007669"/>
    <property type="project" value="TreeGrafter"/>
</dbReference>
<dbReference type="PROSITE" id="PS51257">
    <property type="entry name" value="PROKAR_LIPOPROTEIN"/>
    <property type="match status" value="1"/>
</dbReference>
<evidence type="ECO:0000313" key="6">
    <source>
        <dbReference type="Proteomes" id="UP000199087"/>
    </source>
</evidence>
<feature type="signal peptide" evidence="4">
    <location>
        <begin position="1"/>
        <end position="19"/>
    </location>
</feature>
<name>A0A0U1P4E1_9BACI</name>
<dbReference type="GO" id="GO:1901982">
    <property type="term" value="F:maltose binding"/>
    <property type="evidence" value="ECO:0007669"/>
    <property type="project" value="TreeGrafter"/>
</dbReference>